<comment type="caution">
    <text evidence="2">The sequence shown here is derived from an EMBL/GenBank/DDBJ whole genome shotgun (WGS) entry which is preliminary data.</text>
</comment>
<name>A0AA38IMM8_9CUCU</name>
<evidence type="ECO:0000313" key="3">
    <source>
        <dbReference type="Proteomes" id="UP001168821"/>
    </source>
</evidence>
<organism evidence="2 3">
    <name type="scientific">Zophobas morio</name>
    <dbReference type="NCBI Taxonomy" id="2755281"/>
    <lineage>
        <taxon>Eukaryota</taxon>
        <taxon>Metazoa</taxon>
        <taxon>Ecdysozoa</taxon>
        <taxon>Arthropoda</taxon>
        <taxon>Hexapoda</taxon>
        <taxon>Insecta</taxon>
        <taxon>Pterygota</taxon>
        <taxon>Neoptera</taxon>
        <taxon>Endopterygota</taxon>
        <taxon>Coleoptera</taxon>
        <taxon>Polyphaga</taxon>
        <taxon>Cucujiformia</taxon>
        <taxon>Tenebrionidae</taxon>
        <taxon>Zophobas</taxon>
    </lineage>
</organism>
<protein>
    <submittedName>
        <fullName evidence="2">Uncharacterized protein</fullName>
    </submittedName>
</protein>
<feature type="compositionally biased region" description="Basic and acidic residues" evidence="1">
    <location>
        <begin position="1"/>
        <end position="12"/>
    </location>
</feature>
<dbReference type="AlphaFoldDB" id="A0AA38IMM8"/>
<gene>
    <name evidence="2" type="ORF">Zmor_011389</name>
</gene>
<proteinExistence type="predicted"/>
<keyword evidence="3" id="KW-1185">Reference proteome</keyword>
<dbReference type="Proteomes" id="UP001168821">
    <property type="component" value="Unassembled WGS sequence"/>
</dbReference>
<evidence type="ECO:0000313" key="2">
    <source>
        <dbReference type="EMBL" id="KAJ3659715.1"/>
    </source>
</evidence>
<sequence length="128" mass="15177">MEKKPDKPEDVTNKPLPSMSEPMEVQDAVAFTLATPFAQPIIAASKSKAQNHSISIFLRRCHVQLSSVNRLYRQPSFFHNNNVFFCYWTEYTQLLTWRDLHTPCVYIFCRYHMLHNHHYELFCCTNYT</sequence>
<accession>A0AA38IMM8</accession>
<evidence type="ECO:0000256" key="1">
    <source>
        <dbReference type="SAM" id="MobiDB-lite"/>
    </source>
</evidence>
<dbReference type="EMBL" id="JALNTZ010000003">
    <property type="protein sequence ID" value="KAJ3659715.1"/>
    <property type="molecule type" value="Genomic_DNA"/>
</dbReference>
<feature type="region of interest" description="Disordered" evidence="1">
    <location>
        <begin position="1"/>
        <end position="22"/>
    </location>
</feature>
<reference evidence="2" key="1">
    <citation type="journal article" date="2023" name="G3 (Bethesda)">
        <title>Whole genome assemblies of Zophobas morio and Tenebrio molitor.</title>
        <authorList>
            <person name="Kaur S."/>
            <person name="Stinson S.A."/>
            <person name="diCenzo G.C."/>
        </authorList>
    </citation>
    <scope>NUCLEOTIDE SEQUENCE</scope>
    <source>
        <strain evidence="2">QUZm001</strain>
    </source>
</reference>